<dbReference type="InterPro" id="IPR050834">
    <property type="entry name" value="Glycosyltransf_2"/>
</dbReference>
<dbReference type="Proteomes" id="UP000607397">
    <property type="component" value="Unassembled WGS sequence"/>
</dbReference>
<dbReference type="Pfam" id="PF00535">
    <property type="entry name" value="Glycos_transf_2"/>
    <property type="match status" value="1"/>
</dbReference>
<gene>
    <name evidence="2" type="ORF">GS597_03035</name>
</gene>
<sequence>MTQSPAPLVSVIMIFFNGEAFMKEAVESVLAQTYPHWELLFVDDGSTDRSSAIAQDYVRQYPEKMRYLDHEHHQNRGMSAARNLGLAHARGEWVSFLDADDVWLSPKLDQQLALAQQHPAAGVICGPTQYWYSWMAHPENYPQDTLRILTWDAPQLYQPPLLLKRLLKQQAQAPATCSVLIRHEVIDQVGGFVEDFRGMFEDQVFFSKVYLHVPVFVDVNYRDRYRQHSQSSCAQELRAGRYHPFKPSPARKAFLTWLATYLDRQNINDPELWRTVNTSLWPYRHPSLSKPIFEVLHWVDRLHERVLQPLWGVLWPKKSASTYKP</sequence>
<dbReference type="PANTHER" id="PTHR43685:SF2">
    <property type="entry name" value="GLYCOSYLTRANSFERASE 2-LIKE DOMAIN-CONTAINING PROTEIN"/>
    <property type="match status" value="1"/>
</dbReference>
<organism evidence="2 3">
    <name type="scientific">Petrachloros mirabilis ULC683</name>
    <dbReference type="NCBI Taxonomy" id="2781853"/>
    <lineage>
        <taxon>Bacteria</taxon>
        <taxon>Bacillati</taxon>
        <taxon>Cyanobacteriota</taxon>
        <taxon>Cyanophyceae</taxon>
        <taxon>Synechococcales</taxon>
        <taxon>Petrachlorosaceae</taxon>
        <taxon>Petrachloros</taxon>
        <taxon>Petrachloros mirabilis</taxon>
    </lineage>
</organism>
<evidence type="ECO:0000259" key="1">
    <source>
        <dbReference type="Pfam" id="PF00535"/>
    </source>
</evidence>
<dbReference type="EMBL" id="WVIC01000004">
    <property type="protein sequence ID" value="NCJ05505.1"/>
    <property type="molecule type" value="Genomic_DNA"/>
</dbReference>
<dbReference type="RefSeq" id="WP_161823981.1">
    <property type="nucleotide sequence ID" value="NZ_WVIC01000004.1"/>
</dbReference>
<feature type="domain" description="Glycosyltransferase 2-like" evidence="1">
    <location>
        <begin position="10"/>
        <end position="185"/>
    </location>
</feature>
<dbReference type="InterPro" id="IPR001173">
    <property type="entry name" value="Glyco_trans_2-like"/>
</dbReference>
<protein>
    <submittedName>
        <fullName evidence="2">Glycosyltransferase</fullName>
    </submittedName>
</protein>
<dbReference type="CDD" id="cd00761">
    <property type="entry name" value="Glyco_tranf_GTA_type"/>
    <property type="match status" value="1"/>
</dbReference>
<evidence type="ECO:0000313" key="3">
    <source>
        <dbReference type="Proteomes" id="UP000607397"/>
    </source>
</evidence>
<dbReference type="AlphaFoldDB" id="A0A8K2AGV6"/>
<keyword evidence="3" id="KW-1185">Reference proteome</keyword>
<comment type="caution">
    <text evidence="2">The sequence shown here is derived from an EMBL/GenBank/DDBJ whole genome shotgun (WGS) entry which is preliminary data.</text>
</comment>
<dbReference type="SUPFAM" id="SSF53448">
    <property type="entry name" value="Nucleotide-diphospho-sugar transferases"/>
    <property type="match status" value="1"/>
</dbReference>
<evidence type="ECO:0000313" key="2">
    <source>
        <dbReference type="EMBL" id="NCJ05505.1"/>
    </source>
</evidence>
<accession>A0A8K2AGV6</accession>
<reference evidence="2" key="1">
    <citation type="submission" date="2019-12" db="EMBL/GenBank/DDBJ databases">
        <title>High-Quality draft genome sequences of three cyanobacteria isolated from the limestone walls of the Old Cathedral of Coimbra.</title>
        <authorList>
            <person name="Tiago I."/>
            <person name="Soares F."/>
            <person name="Portugal A."/>
        </authorList>
    </citation>
    <scope>NUCLEOTIDE SEQUENCE [LARGE SCALE GENOMIC DNA]</scope>
    <source>
        <strain evidence="2">C</strain>
    </source>
</reference>
<dbReference type="InterPro" id="IPR029044">
    <property type="entry name" value="Nucleotide-diphossugar_trans"/>
</dbReference>
<dbReference type="PANTHER" id="PTHR43685">
    <property type="entry name" value="GLYCOSYLTRANSFERASE"/>
    <property type="match status" value="1"/>
</dbReference>
<name>A0A8K2AGV6_9CYAN</name>
<dbReference type="Gene3D" id="3.90.550.10">
    <property type="entry name" value="Spore Coat Polysaccharide Biosynthesis Protein SpsA, Chain A"/>
    <property type="match status" value="1"/>
</dbReference>
<proteinExistence type="predicted"/>